<feature type="domain" description="Gene 1 ring forming protein" evidence="1">
    <location>
        <begin position="8"/>
        <end position="43"/>
    </location>
</feature>
<dbReference type="Proteomes" id="UP000024442">
    <property type="component" value="Segment"/>
</dbReference>
<sequence>MDPELMRARLDAVALAIRAAELGLLADGKTVMDTARDVAAFVEG</sequence>
<name>A0A023W5B1_9CAUD</name>
<evidence type="ECO:0000313" key="3">
    <source>
        <dbReference type="Proteomes" id="UP000024442"/>
    </source>
</evidence>
<dbReference type="InterPro" id="IPR056427">
    <property type="entry name" value="G1RFP_dom"/>
</dbReference>
<proteinExistence type="predicted"/>
<evidence type="ECO:0000313" key="2">
    <source>
        <dbReference type="EMBL" id="AHY26825.1"/>
    </source>
</evidence>
<gene>
    <name evidence="2" type="primary">1</name>
    <name evidence="2" type="ORF">PBI_ZOEJ_1</name>
</gene>
<dbReference type="KEGG" id="vg:19488190"/>
<accession>A0A023W5B1</accession>
<protein>
    <recommendedName>
        <fullName evidence="1">Gene 1 ring forming protein domain-containing protein</fullName>
    </recommendedName>
</protein>
<dbReference type="EMBL" id="KJ510412">
    <property type="protein sequence ID" value="AHY26825.1"/>
    <property type="molecule type" value="Genomic_DNA"/>
</dbReference>
<organism evidence="2 3">
    <name type="scientific">Mycobacterium phage ZoeJ</name>
    <dbReference type="NCBI Taxonomy" id="1486427"/>
    <lineage>
        <taxon>Viruses</taxon>
        <taxon>Duplodnaviria</taxon>
        <taxon>Heunggongvirae</taxon>
        <taxon>Uroviricota</taxon>
        <taxon>Caudoviricetes</taxon>
        <taxon>Weiservirinae</taxon>
        <taxon>Timquatrovirus</taxon>
        <taxon>Timquatrovirus zoeJ</taxon>
    </lineage>
</organism>
<evidence type="ECO:0000259" key="1">
    <source>
        <dbReference type="Pfam" id="PF24182"/>
    </source>
</evidence>
<dbReference type="Pfam" id="PF24182">
    <property type="entry name" value="G1RFP"/>
    <property type="match status" value="1"/>
</dbReference>
<reference evidence="2 3" key="1">
    <citation type="submission" date="2014-02" db="EMBL/GenBank/DDBJ databases">
        <authorList>
            <person name="Cornely K.A."/>
            <person name="Jancevski A.V."/>
            <person name="Rogers S.R."/>
            <person name="Scola S.E."/>
            <person name="Pinches R.S."/>
            <person name="Perri C.M."/>
            <person name="Brown M.S."/>
            <person name="Cavedon W.D."/>
            <person name="Dubois H.M."/>
            <person name="Fernando M.A."/>
            <person name="Austriaco N."/>
            <person name="Bradley K.W."/>
            <person name="Clarke D.Q."/>
            <person name="Lewis M.F."/>
            <person name="Barker L.P."/>
            <person name="Bailey C."/>
            <person name="Asai D.J."/>
            <person name="Garber M.L."/>
            <person name="Bowman C.A."/>
            <person name="Russell D.A."/>
            <person name="Pope W.H."/>
            <person name="Jacobs-Sera D."/>
            <person name="Hendrix R.W."/>
            <person name="Hatfull G.F."/>
        </authorList>
    </citation>
    <scope>NUCLEOTIDE SEQUENCE [LARGE SCALE GENOMIC DNA]</scope>
</reference>
<dbReference type="RefSeq" id="YP_009032395.1">
    <property type="nucleotide sequence ID" value="NC_024147.1"/>
</dbReference>
<dbReference type="GeneID" id="19488190"/>
<dbReference type="OrthoDB" id="27689at10239"/>
<keyword evidence="3" id="KW-1185">Reference proteome</keyword>